<keyword evidence="2" id="KW-1185">Reference proteome</keyword>
<organism evidence="1 2">
    <name type="scientific">Cytobacillus spartinae</name>
    <dbReference type="NCBI Taxonomy" id="3299023"/>
    <lineage>
        <taxon>Bacteria</taxon>
        <taxon>Bacillati</taxon>
        <taxon>Bacillota</taxon>
        <taxon>Bacilli</taxon>
        <taxon>Bacillales</taxon>
        <taxon>Bacillaceae</taxon>
        <taxon>Cytobacillus</taxon>
    </lineage>
</organism>
<dbReference type="PROSITE" id="PS00383">
    <property type="entry name" value="TYR_PHOSPHATASE_1"/>
    <property type="match status" value="1"/>
</dbReference>
<proteinExistence type="predicted"/>
<evidence type="ECO:0008006" key="3">
    <source>
        <dbReference type="Google" id="ProtNLM"/>
    </source>
</evidence>
<dbReference type="InterPro" id="IPR029021">
    <property type="entry name" value="Prot-tyrosine_phosphatase-like"/>
</dbReference>
<dbReference type="Proteomes" id="UP001601059">
    <property type="component" value="Unassembled WGS sequence"/>
</dbReference>
<dbReference type="SUPFAM" id="SSF52799">
    <property type="entry name" value="(Phosphotyrosine protein) phosphatases II"/>
    <property type="match status" value="1"/>
</dbReference>
<reference evidence="1 2" key="1">
    <citation type="submission" date="2024-08" db="EMBL/GenBank/DDBJ databases">
        <title>Two novel Cytobacillus novel species.</title>
        <authorList>
            <person name="Liu G."/>
        </authorList>
    </citation>
    <scope>NUCLEOTIDE SEQUENCE [LARGE SCALE GENOMIC DNA]</scope>
    <source>
        <strain evidence="1 2">FJAT-54145</strain>
    </source>
</reference>
<protein>
    <recommendedName>
        <fullName evidence="3">Tyrosine specific protein phosphatases domain-containing protein</fullName>
    </recommendedName>
</protein>
<dbReference type="Gene3D" id="3.90.190.10">
    <property type="entry name" value="Protein tyrosine phosphatase superfamily"/>
    <property type="match status" value="1"/>
</dbReference>
<dbReference type="EMBL" id="JBIACK010000004">
    <property type="protein sequence ID" value="MFE8701219.1"/>
    <property type="molecule type" value="Genomic_DNA"/>
</dbReference>
<dbReference type="RefSeq" id="WP_389361141.1">
    <property type="nucleotide sequence ID" value="NZ_JBIACK010000004.1"/>
</dbReference>
<evidence type="ECO:0000313" key="2">
    <source>
        <dbReference type="Proteomes" id="UP001601059"/>
    </source>
</evidence>
<comment type="caution">
    <text evidence="1">The sequence shown here is derived from an EMBL/GenBank/DDBJ whole genome shotgun (WGS) entry which is preliminary data.</text>
</comment>
<sequence length="169" mass="19415">MKVHIFSQDACLRYQPDAQGKTVLIRVKDPNDDFPLHPHQDRFSDTLHLAFHDLTQDDADRMFPIQVNLFQDFHAQALLTFFQTHQDADTFVIHCHAGVSRSAAVGICLARFLRQPDFESHILTCGNYLPNPTVVDRFTSVLTQLPLYQSMDFSPLTLPDIPDHVEIKW</sequence>
<accession>A0ABW6KAH4</accession>
<evidence type="ECO:0000313" key="1">
    <source>
        <dbReference type="EMBL" id="MFE8701219.1"/>
    </source>
</evidence>
<dbReference type="InterPro" id="IPR016130">
    <property type="entry name" value="Tyr_Pase_AS"/>
</dbReference>
<name>A0ABW6KAH4_9BACI</name>
<gene>
    <name evidence="1" type="ORF">ACFYKX_11490</name>
</gene>